<evidence type="ECO:0000256" key="2">
    <source>
        <dbReference type="ARBA" id="ARBA00022723"/>
    </source>
</evidence>
<evidence type="ECO:0000313" key="11">
    <source>
        <dbReference type="Proteomes" id="UP000478052"/>
    </source>
</evidence>
<organism evidence="10 11">
    <name type="scientific">Aphis craccivora</name>
    <name type="common">Cowpea aphid</name>
    <dbReference type="NCBI Taxonomy" id="307492"/>
    <lineage>
        <taxon>Eukaryota</taxon>
        <taxon>Metazoa</taxon>
        <taxon>Ecdysozoa</taxon>
        <taxon>Arthropoda</taxon>
        <taxon>Hexapoda</taxon>
        <taxon>Insecta</taxon>
        <taxon>Pterygota</taxon>
        <taxon>Neoptera</taxon>
        <taxon>Paraneoptera</taxon>
        <taxon>Hemiptera</taxon>
        <taxon>Sternorrhyncha</taxon>
        <taxon>Aphidomorpha</taxon>
        <taxon>Aphidoidea</taxon>
        <taxon>Aphididae</taxon>
        <taxon>Aphidini</taxon>
        <taxon>Aphis</taxon>
        <taxon>Aphis</taxon>
    </lineage>
</organism>
<comment type="subcellular location">
    <subcellularLocation>
        <location evidence="1">Nucleus</location>
    </subcellularLocation>
</comment>
<dbReference type="InterPro" id="IPR012337">
    <property type="entry name" value="RNaseH-like_sf"/>
</dbReference>
<name>A0A6G0VUH0_APHCR</name>
<evidence type="ECO:0000256" key="6">
    <source>
        <dbReference type="ARBA" id="ARBA00023163"/>
    </source>
</evidence>
<keyword evidence="3 8" id="KW-0863">Zinc-finger</keyword>
<dbReference type="EMBL" id="VUJU01012674">
    <property type="protein sequence ID" value="KAF0707071.1"/>
    <property type="molecule type" value="Genomic_DNA"/>
</dbReference>
<feature type="non-terminal residue" evidence="10">
    <location>
        <position position="527"/>
    </location>
</feature>
<dbReference type="InterPro" id="IPR036236">
    <property type="entry name" value="Znf_C2H2_sf"/>
</dbReference>
<evidence type="ECO:0000256" key="5">
    <source>
        <dbReference type="ARBA" id="ARBA00023015"/>
    </source>
</evidence>
<dbReference type="SUPFAM" id="SSF53098">
    <property type="entry name" value="Ribonuclease H-like"/>
    <property type="match status" value="1"/>
</dbReference>
<feature type="domain" description="BED-type" evidence="9">
    <location>
        <begin position="4"/>
        <end position="55"/>
    </location>
</feature>
<gene>
    <name evidence="10" type="ORF">FWK35_00037313</name>
</gene>
<dbReference type="InterPro" id="IPR007021">
    <property type="entry name" value="DUF659"/>
</dbReference>
<dbReference type="GO" id="GO:0008270">
    <property type="term" value="F:zinc ion binding"/>
    <property type="evidence" value="ECO:0007669"/>
    <property type="project" value="UniProtKB-KW"/>
</dbReference>
<dbReference type="PROSITE" id="PS50808">
    <property type="entry name" value="ZF_BED"/>
    <property type="match status" value="1"/>
</dbReference>
<dbReference type="OrthoDB" id="6627581at2759"/>
<dbReference type="Proteomes" id="UP000478052">
    <property type="component" value="Unassembled WGS sequence"/>
</dbReference>
<dbReference type="PANTHER" id="PTHR46481">
    <property type="entry name" value="ZINC FINGER BED DOMAIN-CONTAINING PROTEIN 4"/>
    <property type="match status" value="1"/>
</dbReference>
<comment type="caution">
    <text evidence="10">The sequence shown here is derived from an EMBL/GenBank/DDBJ whole genome shotgun (WGS) entry which is preliminary data.</text>
</comment>
<dbReference type="InterPro" id="IPR052035">
    <property type="entry name" value="ZnF_BED_domain_contain"/>
</dbReference>
<sequence>MGKRKISNVWTFFTRITDSKLAKCCKCKKEYRTSGNTSNLKDHLKRMHPEIQSTTVESDDEDTQSSRSISTYFKKQNVYDRESNRKKEIDKALILMVCKDFQPFSIVEDTGFQNLVKILDPRYVLPSRPTLRDSLLKQNYEICKEKLFALLQNVCHVSLTCDLWSSRANESFLTVTCYFIDKDYKMHCTVLSTNKMDINHTSENIATEINLIIKNWDIVDKVVTIVTDNASSMIKACQILKIRHLPCFAHTLNLVVQDSLKLKEVDCVIKKCKSLVTYFKSSNIATHKLITEQENQIKKPLKVIQEVSTRWNSMYHMIKRILELKNDITIVLLRMPNAPTALNLEDSLVLQDLIEILSCFDDATKKLSGNYVTISLIIPLVYGIYNHLTNLQPSTSEGKIILQKTVLSVQTRLFNYEERTLPRLATILDPRLKKEAFRSSDNAKCAVSLLQSEMSFQESLLPQNPEESHDTTESASNSSKSLFDFLETRIAEKSKNRTVTANSIIYLKKYMERPNTNNDMDPLIFWK</sequence>
<accession>A0A6G0VUH0</accession>
<dbReference type="Gene3D" id="1.10.10.1070">
    <property type="entry name" value="Zinc finger, BED domain-containing"/>
    <property type="match status" value="1"/>
</dbReference>
<evidence type="ECO:0000256" key="3">
    <source>
        <dbReference type="ARBA" id="ARBA00022771"/>
    </source>
</evidence>
<dbReference type="AlphaFoldDB" id="A0A6G0VUH0"/>
<keyword evidence="2" id="KW-0479">Metal-binding</keyword>
<evidence type="ECO:0000256" key="4">
    <source>
        <dbReference type="ARBA" id="ARBA00022833"/>
    </source>
</evidence>
<evidence type="ECO:0000256" key="7">
    <source>
        <dbReference type="ARBA" id="ARBA00023242"/>
    </source>
</evidence>
<proteinExistence type="predicted"/>
<protein>
    <submittedName>
        <fullName evidence="10">Zinc finger BED domain-containing protein 1-like</fullName>
    </submittedName>
</protein>
<dbReference type="GO" id="GO:0005634">
    <property type="term" value="C:nucleus"/>
    <property type="evidence" value="ECO:0007669"/>
    <property type="project" value="UniProtKB-SubCell"/>
</dbReference>
<evidence type="ECO:0000256" key="1">
    <source>
        <dbReference type="ARBA" id="ARBA00004123"/>
    </source>
</evidence>
<keyword evidence="5" id="KW-0805">Transcription regulation</keyword>
<keyword evidence="6" id="KW-0804">Transcription</keyword>
<evidence type="ECO:0000256" key="8">
    <source>
        <dbReference type="PROSITE-ProRule" id="PRU00027"/>
    </source>
</evidence>
<dbReference type="PANTHER" id="PTHR46481:SF10">
    <property type="entry name" value="ZINC FINGER BED DOMAIN-CONTAINING PROTEIN 39"/>
    <property type="match status" value="1"/>
</dbReference>
<reference evidence="10 11" key="1">
    <citation type="submission" date="2019-08" db="EMBL/GenBank/DDBJ databases">
        <title>Whole genome of Aphis craccivora.</title>
        <authorList>
            <person name="Voronova N.V."/>
            <person name="Shulinski R.S."/>
            <person name="Bandarenka Y.V."/>
            <person name="Zhorov D.G."/>
            <person name="Warner D."/>
        </authorList>
    </citation>
    <scope>NUCLEOTIDE SEQUENCE [LARGE SCALE GENOMIC DNA]</scope>
    <source>
        <strain evidence="10">180601</strain>
        <tissue evidence="10">Whole Body</tissue>
    </source>
</reference>
<dbReference type="GO" id="GO:0009791">
    <property type="term" value="P:post-embryonic development"/>
    <property type="evidence" value="ECO:0007669"/>
    <property type="project" value="UniProtKB-ARBA"/>
</dbReference>
<evidence type="ECO:0000259" key="9">
    <source>
        <dbReference type="PROSITE" id="PS50808"/>
    </source>
</evidence>
<dbReference type="SMART" id="SM00614">
    <property type="entry name" value="ZnF_BED"/>
    <property type="match status" value="1"/>
</dbReference>
<dbReference type="InterPro" id="IPR003656">
    <property type="entry name" value="Znf_BED"/>
</dbReference>
<keyword evidence="7" id="KW-0539">Nucleus</keyword>
<keyword evidence="4" id="KW-0862">Zinc</keyword>
<dbReference type="SUPFAM" id="SSF140996">
    <property type="entry name" value="Hermes dimerisation domain"/>
    <property type="match status" value="1"/>
</dbReference>
<dbReference type="Pfam" id="PF02892">
    <property type="entry name" value="zf-BED"/>
    <property type="match status" value="1"/>
</dbReference>
<evidence type="ECO:0000313" key="10">
    <source>
        <dbReference type="EMBL" id="KAF0707071.1"/>
    </source>
</evidence>
<dbReference type="GO" id="GO:0003677">
    <property type="term" value="F:DNA binding"/>
    <property type="evidence" value="ECO:0007669"/>
    <property type="project" value="InterPro"/>
</dbReference>
<dbReference type="SUPFAM" id="SSF57667">
    <property type="entry name" value="beta-beta-alpha zinc fingers"/>
    <property type="match status" value="1"/>
</dbReference>
<keyword evidence="11" id="KW-1185">Reference proteome</keyword>
<dbReference type="Pfam" id="PF04937">
    <property type="entry name" value="DUF659"/>
    <property type="match status" value="1"/>
</dbReference>